<feature type="compositionally biased region" description="Polar residues" evidence="7">
    <location>
        <begin position="1"/>
        <end position="12"/>
    </location>
</feature>
<dbReference type="STRING" id="3694.A0A2K1WMP1"/>
<evidence type="ECO:0000313" key="9">
    <source>
        <dbReference type="EMBL" id="PNS89799.1"/>
    </source>
</evidence>
<dbReference type="Gene3D" id="1.10.10.60">
    <property type="entry name" value="Homeodomain-like"/>
    <property type="match status" value="1"/>
</dbReference>
<dbReference type="GO" id="GO:0003677">
    <property type="term" value="F:DNA binding"/>
    <property type="evidence" value="ECO:0007669"/>
    <property type="project" value="UniProtKB-KW"/>
</dbReference>
<evidence type="ECO:0000256" key="2">
    <source>
        <dbReference type="ARBA" id="ARBA00022737"/>
    </source>
</evidence>
<keyword evidence="3" id="KW-0805">Transcription regulation</keyword>
<dbReference type="PANTHER" id="PTHR21654">
    <property type="entry name" value="FI21293P1"/>
    <property type="match status" value="1"/>
</dbReference>
<dbReference type="CDD" id="cd12203">
    <property type="entry name" value="GT1"/>
    <property type="match status" value="1"/>
</dbReference>
<dbReference type="AlphaFoldDB" id="A0A2K1WMP1"/>
<dbReference type="Pfam" id="PF13837">
    <property type="entry name" value="Myb_DNA-bind_4"/>
    <property type="match status" value="1"/>
</dbReference>
<evidence type="ECO:0000256" key="6">
    <source>
        <dbReference type="ARBA" id="ARBA00023242"/>
    </source>
</evidence>
<keyword evidence="6" id="KW-0539">Nucleus</keyword>
<accession>A0A2K1WMP1</accession>
<evidence type="ECO:0000256" key="4">
    <source>
        <dbReference type="ARBA" id="ARBA00023125"/>
    </source>
</evidence>
<keyword evidence="4" id="KW-0238">DNA-binding</keyword>
<dbReference type="SMR" id="A0A2K1WMP1"/>
<protein>
    <recommendedName>
        <fullName evidence="8">Myb/SANT-like DNA-binding domain-containing protein</fullName>
    </recommendedName>
</protein>
<gene>
    <name evidence="9" type="ORF">POPTR_019G006600</name>
</gene>
<dbReference type="InParanoid" id="A0A2K1WMP1"/>
<dbReference type="GO" id="GO:0005634">
    <property type="term" value="C:nucleus"/>
    <property type="evidence" value="ECO:0007669"/>
    <property type="project" value="UniProtKB-SubCell"/>
</dbReference>
<name>A0A2K1WMP1_POPTR</name>
<evidence type="ECO:0000256" key="1">
    <source>
        <dbReference type="ARBA" id="ARBA00004123"/>
    </source>
</evidence>
<evidence type="ECO:0000259" key="8">
    <source>
        <dbReference type="Pfam" id="PF13837"/>
    </source>
</evidence>
<reference evidence="9 10" key="1">
    <citation type="journal article" date="2006" name="Science">
        <title>The genome of black cottonwood, Populus trichocarpa (Torr. &amp; Gray).</title>
        <authorList>
            <person name="Tuskan G.A."/>
            <person name="Difazio S."/>
            <person name="Jansson S."/>
            <person name="Bohlmann J."/>
            <person name="Grigoriev I."/>
            <person name="Hellsten U."/>
            <person name="Putnam N."/>
            <person name="Ralph S."/>
            <person name="Rombauts S."/>
            <person name="Salamov A."/>
            <person name="Schein J."/>
            <person name="Sterck L."/>
            <person name="Aerts A."/>
            <person name="Bhalerao R.R."/>
            <person name="Bhalerao R.P."/>
            <person name="Blaudez D."/>
            <person name="Boerjan W."/>
            <person name="Brun A."/>
            <person name="Brunner A."/>
            <person name="Busov V."/>
            <person name="Campbell M."/>
            <person name="Carlson J."/>
            <person name="Chalot M."/>
            <person name="Chapman J."/>
            <person name="Chen G.L."/>
            <person name="Cooper D."/>
            <person name="Coutinho P.M."/>
            <person name="Couturier J."/>
            <person name="Covert S."/>
            <person name="Cronk Q."/>
            <person name="Cunningham R."/>
            <person name="Davis J."/>
            <person name="Degroeve S."/>
            <person name="Dejardin A."/>
            <person name="Depamphilis C."/>
            <person name="Detter J."/>
            <person name="Dirks B."/>
            <person name="Dubchak I."/>
            <person name="Duplessis S."/>
            <person name="Ehlting J."/>
            <person name="Ellis B."/>
            <person name="Gendler K."/>
            <person name="Goodstein D."/>
            <person name="Gribskov M."/>
            <person name="Grimwood J."/>
            <person name="Groover A."/>
            <person name="Gunter L."/>
            <person name="Hamberger B."/>
            <person name="Heinze B."/>
            <person name="Helariutta Y."/>
            <person name="Henrissat B."/>
            <person name="Holligan D."/>
            <person name="Holt R."/>
            <person name="Huang W."/>
            <person name="Islam-Faridi N."/>
            <person name="Jones S."/>
            <person name="Jones-Rhoades M."/>
            <person name="Jorgensen R."/>
            <person name="Joshi C."/>
            <person name="Kangasjarvi J."/>
            <person name="Karlsson J."/>
            <person name="Kelleher C."/>
            <person name="Kirkpatrick R."/>
            <person name="Kirst M."/>
            <person name="Kohler A."/>
            <person name="Kalluri U."/>
            <person name="Larimer F."/>
            <person name="Leebens-Mack J."/>
            <person name="Leple J.C."/>
            <person name="Locascio P."/>
            <person name="Lou Y."/>
            <person name="Lucas S."/>
            <person name="Martin F."/>
            <person name="Montanini B."/>
            <person name="Napoli C."/>
            <person name="Nelson D.R."/>
            <person name="Nelson C."/>
            <person name="Nieminen K."/>
            <person name="Nilsson O."/>
            <person name="Pereda V."/>
            <person name="Peter G."/>
            <person name="Philippe R."/>
            <person name="Pilate G."/>
            <person name="Poliakov A."/>
            <person name="Razumovskaya J."/>
            <person name="Richardson P."/>
            <person name="Rinaldi C."/>
            <person name="Ritland K."/>
            <person name="Rouze P."/>
            <person name="Ryaboy D."/>
            <person name="Schmutz J."/>
            <person name="Schrader J."/>
            <person name="Segerman B."/>
            <person name="Shin H."/>
            <person name="Siddiqui A."/>
            <person name="Sterky F."/>
            <person name="Terry A."/>
            <person name="Tsai C.J."/>
            <person name="Uberbacher E."/>
            <person name="Unneberg P."/>
            <person name="Vahala J."/>
            <person name="Wall K."/>
            <person name="Wessler S."/>
            <person name="Yang G."/>
            <person name="Yin T."/>
            <person name="Douglas C."/>
            <person name="Marra M."/>
            <person name="Sandberg G."/>
            <person name="Van de Peer Y."/>
            <person name="Rokhsar D."/>
        </authorList>
    </citation>
    <scope>NUCLEOTIDE SEQUENCE [LARGE SCALE GENOMIC DNA]</scope>
    <source>
        <strain evidence="10">cv. Nisqually</strain>
    </source>
</reference>
<dbReference type="Proteomes" id="UP000006729">
    <property type="component" value="Chromosome 19"/>
</dbReference>
<feature type="region of interest" description="Disordered" evidence="7">
    <location>
        <begin position="1"/>
        <end position="26"/>
    </location>
</feature>
<evidence type="ECO:0000256" key="7">
    <source>
        <dbReference type="SAM" id="MobiDB-lite"/>
    </source>
</evidence>
<feature type="domain" description="Myb/SANT-like DNA-binding" evidence="8">
    <location>
        <begin position="41"/>
        <end position="93"/>
    </location>
</feature>
<evidence type="ECO:0000256" key="3">
    <source>
        <dbReference type="ARBA" id="ARBA00023015"/>
    </source>
</evidence>
<keyword evidence="5" id="KW-0804">Transcription</keyword>
<dbReference type="GO" id="GO:0006355">
    <property type="term" value="P:regulation of DNA-templated transcription"/>
    <property type="evidence" value="ECO:0007669"/>
    <property type="project" value="UniProtKB-ARBA"/>
</dbReference>
<keyword evidence="10" id="KW-1185">Reference proteome</keyword>
<dbReference type="EMBL" id="CM009308">
    <property type="protein sequence ID" value="PNS89799.1"/>
    <property type="molecule type" value="Genomic_DNA"/>
</dbReference>
<dbReference type="InterPro" id="IPR044822">
    <property type="entry name" value="Myb_DNA-bind_4"/>
</dbReference>
<proteinExistence type="predicted"/>
<sequence>MEASTTFLENSSAAAGDWEDEEGDEGMRVQAEEGVQCSTANRWPKQETLALLEIRSDMDVAFRDSVVKAPLWEEVSRKLNELGYNRSAKKCQENKGIVAIDPSSMEIMESLDNEFLSTAKLSLPYSEMPPILKLGRKMLSTSVPQARHLCVTFLILESFTAANWCCRGDHGREKWTLLLKGVCEGQSSDSAKR</sequence>
<dbReference type="PANTHER" id="PTHR21654:SF73">
    <property type="entry name" value="TRIHELIX TRANSCRIPTION FACTOR GT-2"/>
    <property type="match status" value="1"/>
</dbReference>
<keyword evidence="2" id="KW-0677">Repeat</keyword>
<comment type="subcellular location">
    <subcellularLocation>
        <location evidence="1">Nucleus</location>
    </subcellularLocation>
</comment>
<evidence type="ECO:0000313" key="10">
    <source>
        <dbReference type="Proteomes" id="UP000006729"/>
    </source>
</evidence>
<organism evidence="9 10">
    <name type="scientific">Populus trichocarpa</name>
    <name type="common">Western balsam poplar</name>
    <name type="synonym">Populus balsamifera subsp. trichocarpa</name>
    <dbReference type="NCBI Taxonomy" id="3694"/>
    <lineage>
        <taxon>Eukaryota</taxon>
        <taxon>Viridiplantae</taxon>
        <taxon>Streptophyta</taxon>
        <taxon>Embryophyta</taxon>
        <taxon>Tracheophyta</taxon>
        <taxon>Spermatophyta</taxon>
        <taxon>Magnoliopsida</taxon>
        <taxon>eudicotyledons</taxon>
        <taxon>Gunneridae</taxon>
        <taxon>Pentapetalae</taxon>
        <taxon>rosids</taxon>
        <taxon>fabids</taxon>
        <taxon>Malpighiales</taxon>
        <taxon>Salicaceae</taxon>
        <taxon>Saliceae</taxon>
        <taxon>Populus</taxon>
    </lineage>
</organism>
<dbReference type="FunFam" id="1.10.10.60:FF:000061">
    <property type="entry name" value="Trihelix transcription factor GT-2"/>
    <property type="match status" value="1"/>
</dbReference>
<evidence type="ECO:0000256" key="5">
    <source>
        <dbReference type="ARBA" id="ARBA00023163"/>
    </source>
</evidence>